<dbReference type="Proteomes" id="UP000518752">
    <property type="component" value="Unassembled WGS sequence"/>
</dbReference>
<keyword evidence="1" id="KW-0472">Membrane</keyword>
<accession>A0A8H5GPS4</accession>
<dbReference type="AlphaFoldDB" id="A0A8H5GPS4"/>
<feature type="transmembrane region" description="Helical" evidence="1">
    <location>
        <begin position="108"/>
        <end position="129"/>
    </location>
</feature>
<evidence type="ECO:0008006" key="4">
    <source>
        <dbReference type="Google" id="ProtNLM"/>
    </source>
</evidence>
<gene>
    <name evidence="2" type="ORF">D9757_010207</name>
</gene>
<dbReference type="OrthoDB" id="3158487at2759"/>
<evidence type="ECO:0000313" key="2">
    <source>
        <dbReference type="EMBL" id="KAF5368650.1"/>
    </source>
</evidence>
<proteinExistence type="predicted"/>
<evidence type="ECO:0000256" key="1">
    <source>
        <dbReference type="SAM" id="Phobius"/>
    </source>
</evidence>
<keyword evidence="1" id="KW-1133">Transmembrane helix</keyword>
<feature type="transmembrane region" description="Helical" evidence="1">
    <location>
        <begin position="149"/>
        <end position="171"/>
    </location>
</feature>
<sequence length="632" mass="69199">MIPVSDFSSPHRCFPSASNQSFVTIINDQTRETLWVTRSSSRFISISFNHCSMEQLFLASQSKPSSQHRSDYAVVKTVNEDSEGWQGLSSSSLRNHEADNVRRRFLEIMLSFCLAVLIACMNHVLFAHLDKQESGDHTRQFWVNVVKNIFPAAVALLLFMGLKNCLLQVALHHIRLESHPLKLINLITAPPSFLNTLSIISKSSMRVSIICFALLAAIAQAVALTSLFVPGTLAVVSSSPRAKMIQVPTLDFNAVDLLQSTSFENHTGSSFKTPSQRWVQLVWRAASSNTAPTWDPPVGCGTGCTYTFSYASPALTCKDLSKSDIWSNGTNTTDSFLVFGPQSYMFYNSFIYPFDIDITAENLQSASIYITWKTLTRRSARSTSCIAASWIRNNGLLGAFAASFRMPCVKEWNGTLYNILPDGDTTNMSAAMTSIAQSFFEIFSGTAHYDVSPTFLNLTNTQALYSATLFSIVYYPASAAGDDESSSPFFKFGLSPQLGGNLSAGLQSLLGNVTLAFVSESLTTANVEAIMTPNSTQYQYVGWRLGLIYGVVFAFSLGVIGYGLFCLRKDGIVAVFDLQRVVEMTAASSRLHELAGQPEFDSTLVRGAVSPESDGTPQRRLLLDVSLGASDS</sequence>
<dbReference type="EMBL" id="JAACJN010000133">
    <property type="protein sequence ID" value="KAF5368650.1"/>
    <property type="molecule type" value="Genomic_DNA"/>
</dbReference>
<keyword evidence="3" id="KW-1185">Reference proteome</keyword>
<evidence type="ECO:0000313" key="3">
    <source>
        <dbReference type="Proteomes" id="UP000518752"/>
    </source>
</evidence>
<name>A0A8H5GPS4_9AGAR</name>
<reference evidence="2 3" key="1">
    <citation type="journal article" date="2020" name="ISME J.">
        <title>Uncovering the hidden diversity of litter-decomposition mechanisms in mushroom-forming fungi.</title>
        <authorList>
            <person name="Floudas D."/>
            <person name="Bentzer J."/>
            <person name="Ahren D."/>
            <person name="Johansson T."/>
            <person name="Persson P."/>
            <person name="Tunlid A."/>
        </authorList>
    </citation>
    <scope>NUCLEOTIDE SEQUENCE [LARGE SCALE GENOMIC DNA]</scope>
    <source>
        <strain evidence="2 3">CBS 406.79</strain>
    </source>
</reference>
<feature type="transmembrane region" description="Helical" evidence="1">
    <location>
        <begin position="207"/>
        <end position="236"/>
    </location>
</feature>
<comment type="caution">
    <text evidence="2">The sequence shown here is derived from an EMBL/GenBank/DDBJ whole genome shotgun (WGS) entry which is preliminary data.</text>
</comment>
<organism evidence="2 3">
    <name type="scientific">Collybiopsis confluens</name>
    <dbReference type="NCBI Taxonomy" id="2823264"/>
    <lineage>
        <taxon>Eukaryota</taxon>
        <taxon>Fungi</taxon>
        <taxon>Dikarya</taxon>
        <taxon>Basidiomycota</taxon>
        <taxon>Agaricomycotina</taxon>
        <taxon>Agaricomycetes</taxon>
        <taxon>Agaricomycetidae</taxon>
        <taxon>Agaricales</taxon>
        <taxon>Marasmiineae</taxon>
        <taxon>Omphalotaceae</taxon>
        <taxon>Collybiopsis</taxon>
    </lineage>
</organism>
<protein>
    <recommendedName>
        <fullName evidence="4">Transmembrane protein</fullName>
    </recommendedName>
</protein>
<keyword evidence="1" id="KW-0812">Transmembrane</keyword>
<feature type="transmembrane region" description="Helical" evidence="1">
    <location>
        <begin position="545"/>
        <end position="565"/>
    </location>
</feature>